<feature type="binding site" evidence="12">
    <location>
        <begin position="99"/>
        <end position="100"/>
    </location>
    <ligand>
        <name>NAD(+)</name>
        <dbReference type="ChEBI" id="CHEBI:57540"/>
    </ligand>
</feature>
<feature type="binding site" evidence="12">
    <location>
        <position position="194"/>
    </location>
    <ligand>
        <name>NAD(+)</name>
        <dbReference type="ChEBI" id="CHEBI:57540"/>
    </ligand>
</feature>
<dbReference type="SMART" id="SM00292">
    <property type="entry name" value="BRCT"/>
    <property type="match status" value="1"/>
</dbReference>
<evidence type="ECO:0000256" key="3">
    <source>
        <dbReference type="ARBA" id="ARBA00022705"/>
    </source>
</evidence>
<evidence type="ECO:0000256" key="10">
    <source>
        <dbReference type="ARBA" id="ARBA00023211"/>
    </source>
</evidence>
<comment type="catalytic activity">
    <reaction evidence="11 12 13">
        <text>NAD(+) + (deoxyribonucleotide)n-3'-hydroxyl + 5'-phospho-(deoxyribonucleotide)m = (deoxyribonucleotide)n+m + AMP + beta-nicotinamide D-nucleotide.</text>
        <dbReference type="EC" id="6.5.1.2"/>
    </reaction>
</comment>
<evidence type="ECO:0000256" key="8">
    <source>
        <dbReference type="ARBA" id="ARBA00023027"/>
    </source>
</evidence>
<comment type="cofactor">
    <cofactor evidence="12">
        <name>Mg(2+)</name>
        <dbReference type="ChEBI" id="CHEBI:18420"/>
    </cofactor>
    <cofactor evidence="12">
        <name>Mn(2+)</name>
        <dbReference type="ChEBI" id="CHEBI:29035"/>
    </cofactor>
</comment>
<dbReference type="InterPro" id="IPR041663">
    <property type="entry name" value="DisA/LigA_HHH"/>
</dbReference>
<proteinExistence type="inferred from homology"/>
<dbReference type="Pfam" id="PF00533">
    <property type="entry name" value="BRCT"/>
    <property type="match status" value="1"/>
</dbReference>
<dbReference type="PROSITE" id="PS01056">
    <property type="entry name" value="DNA_LIGASE_N2"/>
    <property type="match status" value="1"/>
</dbReference>
<evidence type="ECO:0000256" key="7">
    <source>
        <dbReference type="ARBA" id="ARBA00022842"/>
    </source>
</evidence>
<evidence type="ECO:0000256" key="9">
    <source>
        <dbReference type="ARBA" id="ARBA00023204"/>
    </source>
</evidence>
<keyword evidence="5 12" id="KW-0227">DNA damage</keyword>
<dbReference type="InterPro" id="IPR036420">
    <property type="entry name" value="BRCT_dom_sf"/>
</dbReference>
<dbReference type="SMART" id="SM00532">
    <property type="entry name" value="LIGANc"/>
    <property type="match status" value="1"/>
</dbReference>
<evidence type="ECO:0000313" key="16">
    <source>
        <dbReference type="EMBL" id="MFC5291978.1"/>
    </source>
</evidence>
<dbReference type="InterPro" id="IPR004149">
    <property type="entry name" value="Znf_DNAligase_C4"/>
</dbReference>
<dbReference type="InterPro" id="IPR004150">
    <property type="entry name" value="NAD_DNA_ligase_OB"/>
</dbReference>
<dbReference type="NCBIfam" id="TIGR00575">
    <property type="entry name" value="dnlj"/>
    <property type="match status" value="1"/>
</dbReference>
<feature type="active site" description="N6-AMP-lysine intermediate" evidence="12">
    <location>
        <position position="136"/>
    </location>
</feature>
<evidence type="ECO:0000256" key="14">
    <source>
        <dbReference type="SAM" id="MobiDB-lite"/>
    </source>
</evidence>
<feature type="region of interest" description="Disordered" evidence="14">
    <location>
        <begin position="1"/>
        <end position="21"/>
    </location>
</feature>
<keyword evidence="9 12" id="KW-0234">DNA repair</keyword>
<dbReference type="SUPFAM" id="SSF52113">
    <property type="entry name" value="BRCT domain"/>
    <property type="match status" value="1"/>
</dbReference>
<evidence type="ECO:0000313" key="17">
    <source>
        <dbReference type="Proteomes" id="UP001595976"/>
    </source>
</evidence>
<feature type="binding site" evidence="12">
    <location>
        <position position="134"/>
    </location>
    <ligand>
        <name>NAD(+)</name>
        <dbReference type="ChEBI" id="CHEBI:57540"/>
    </ligand>
</feature>
<dbReference type="Gene3D" id="6.20.10.30">
    <property type="match status" value="1"/>
</dbReference>
<evidence type="ECO:0000256" key="13">
    <source>
        <dbReference type="RuleBase" id="RU000618"/>
    </source>
</evidence>
<keyword evidence="2 12" id="KW-0436">Ligase</keyword>
<feature type="binding site" evidence="12">
    <location>
        <begin position="50"/>
        <end position="54"/>
    </location>
    <ligand>
        <name>NAD(+)</name>
        <dbReference type="ChEBI" id="CHEBI:57540"/>
    </ligand>
</feature>
<dbReference type="PIRSF" id="PIRSF001604">
    <property type="entry name" value="LigA"/>
    <property type="match status" value="1"/>
</dbReference>
<comment type="caution">
    <text evidence="12">Lacks conserved residue(s) required for the propagation of feature annotation.</text>
</comment>
<dbReference type="Gene3D" id="2.40.50.140">
    <property type="entry name" value="Nucleic acid-binding proteins"/>
    <property type="match status" value="1"/>
</dbReference>
<dbReference type="Gene3D" id="3.40.50.10190">
    <property type="entry name" value="BRCT domain"/>
    <property type="match status" value="1"/>
</dbReference>
<dbReference type="Pfam" id="PF01653">
    <property type="entry name" value="DNA_ligase_aden"/>
    <property type="match status" value="1"/>
</dbReference>
<evidence type="ECO:0000256" key="2">
    <source>
        <dbReference type="ARBA" id="ARBA00022598"/>
    </source>
</evidence>
<feature type="binding site" evidence="12">
    <location>
        <position position="334"/>
    </location>
    <ligand>
        <name>NAD(+)</name>
        <dbReference type="ChEBI" id="CHEBI:57540"/>
    </ligand>
</feature>
<dbReference type="PROSITE" id="PS01055">
    <property type="entry name" value="DNA_LIGASE_N1"/>
    <property type="match status" value="1"/>
</dbReference>
<reference evidence="17" key="1">
    <citation type="journal article" date="2019" name="Int. J. Syst. Evol. Microbiol.">
        <title>The Global Catalogue of Microorganisms (GCM) 10K type strain sequencing project: providing services to taxonomists for standard genome sequencing and annotation.</title>
        <authorList>
            <consortium name="The Broad Institute Genomics Platform"/>
            <consortium name="The Broad Institute Genome Sequencing Center for Infectious Disease"/>
            <person name="Wu L."/>
            <person name="Ma J."/>
        </authorList>
    </citation>
    <scope>NUCLEOTIDE SEQUENCE [LARGE SCALE GENOMIC DNA]</scope>
    <source>
        <strain evidence="17">CGMCC 1.15643</strain>
    </source>
</reference>
<dbReference type="InterPro" id="IPR013839">
    <property type="entry name" value="DNAligase_adenylation"/>
</dbReference>
<feature type="binding site" evidence="12">
    <location>
        <position position="469"/>
    </location>
    <ligand>
        <name>Zn(2+)</name>
        <dbReference type="ChEBI" id="CHEBI:29105"/>
    </ligand>
</feature>
<protein>
    <recommendedName>
        <fullName evidence="12 13">DNA ligase</fullName>
        <ecNumber evidence="12 13">6.5.1.2</ecNumber>
    </recommendedName>
    <alternativeName>
        <fullName evidence="12">Polydeoxyribonucleotide synthase [NAD(+)]</fullName>
    </alternativeName>
</protein>
<organism evidence="16 17">
    <name type="scientific">Bosea minatitlanensis</name>
    <dbReference type="NCBI Taxonomy" id="128782"/>
    <lineage>
        <taxon>Bacteria</taxon>
        <taxon>Pseudomonadati</taxon>
        <taxon>Pseudomonadota</taxon>
        <taxon>Alphaproteobacteria</taxon>
        <taxon>Hyphomicrobiales</taxon>
        <taxon>Boseaceae</taxon>
        <taxon>Bosea</taxon>
    </lineage>
</organism>
<dbReference type="InterPro" id="IPR033136">
    <property type="entry name" value="DNA_ligase_CS"/>
</dbReference>
<feature type="binding site" evidence="12">
    <location>
        <position position="439"/>
    </location>
    <ligand>
        <name>Zn(2+)</name>
        <dbReference type="ChEBI" id="CHEBI:29105"/>
    </ligand>
</feature>
<keyword evidence="17" id="KW-1185">Reference proteome</keyword>
<dbReference type="NCBIfam" id="NF005932">
    <property type="entry name" value="PRK07956.1"/>
    <property type="match status" value="1"/>
</dbReference>
<evidence type="ECO:0000256" key="12">
    <source>
        <dbReference type="HAMAP-Rule" id="MF_01588"/>
    </source>
</evidence>
<dbReference type="CDD" id="cd00114">
    <property type="entry name" value="LIGANc"/>
    <property type="match status" value="1"/>
</dbReference>
<dbReference type="Pfam" id="PF03119">
    <property type="entry name" value="DNA_ligase_ZBD"/>
    <property type="match status" value="1"/>
</dbReference>
<dbReference type="EMBL" id="JBHSLI010000001">
    <property type="protein sequence ID" value="MFC5291978.1"/>
    <property type="molecule type" value="Genomic_DNA"/>
</dbReference>
<sequence length="722" mass="78192">MSDTDDTSATETPVADLTPRRAKLEHKRLAAQVQAANDAYFQDDQPIMDDAAYDAKRRRLVALEEAFPELKEADGVSGKVGARPSGKFAKIRHRVPMLSLDNAFSDEAVAEFAARVYRFLGRKEEEGGIAFTAEPKIDGLSLSLRYEKGELAVAATRGDGEEGEDVTVNARTIAEIPQRLAGPDVPEIAEVRGEVYLGHADFAGINQRQREKGLPEFANPRNAAAGSLRQLDASITASRPLRFFAYAWGEMPVLPASTQMGVVEAFRRWGFRTNPLMKRCESVAEMVAQYRLIESQRATLGYDIDGVVYKVDDLALQARLGFVSRAPRWAIAHKFPAELATTILEAIDIQVGRTGALSPVARLKPVTVGGVVVTNATLHNEDYIRGFDSKGAPIRDGADIRIGDTVTVKRAGDVIPRVEAVDLSKRPADSRPYEFPTLCPACGSHAVREHNPRTGKEDAVRRCTGGLICPAQTVERLKHFVSRDALDIDGLGDKQIEFFHNDPDLPVKEPADIFTLARRDEANLRKLKDKEGFGAVSARKLFEAIEAARRPPLNRLIFGLGIRHIGETNARLLARNYGSFAALREAVAAAADPAAPQRQELDAIDGVGPTVVEALLQFFGEPHNQALLDRLLAQVEPQPLEAVAATSPVAGKTVVFTGALERMTRDEAKAMAERLGAKVAGSVSSKTDLLVAGPGAGSKLKDAAKHGVAVIDEAGWFDLIGG</sequence>
<dbReference type="HAMAP" id="MF_01588">
    <property type="entry name" value="DNA_ligase_A"/>
    <property type="match status" value="1"/>
</dbReference>
<dbReference type="Pfam" id="PF12826">
    <property type="entry name" value="HHH_2"/>
    <property type="match status" value="1"/>
</dbReference>
<keyword evidence="10 12" id="KW-0464">Manganese</keyword>
<evidence type="ECO:0000256" key="1">
    <source>
        <dbReference type="ARBA" id="ARBA00004067"/>
    </source>
</evidence>
<dbReference type="InterPro" id="IPR001357">
    <property type="entry name" value="BRCT_dom"/>
</dbReference>
<dbReference type="Gene3D" id="3.30.470.30">
    <property type="entry name" value="DNA ligase/mRNA capping enzyme"/>
    <property type="match status" value="1"/>
</dbReference>
<dbReference type="SUPFAM" id="SSF56091">
    <property type="entry name" value="DNA ligase/mRNA capping enzyme, catalytic domain"/>
    <property type="match status" value="1"/>
</dbReference>
<keyword evidence="8 12" id="KW-0520">NAD</keyword>
<dbReference type="GO" id="GO:0003911">
    <property type="term" value="F:DNA ligase (NAD+) activity"/>
    <property type="evidence" value="ECO:0007669"/>
    <property type="project" value="UniProtKB-EC"/>
</dbReference>
<dbReference type="PANTHER" id="PTHR23389:SF9">
    <property type="entry name" value="DNA LIGASE"/>
    <property type="match status" value="1"/>
</dbReference>
<dbReference type="SUPFAM" id="SSF50249">
    <property type="entry name" value="Nucleic acid-binding proteins"/>
    <property type="match status" value="1"/>
</dbReference>
<comment type="function">
    <text evidence="1 12">DNA ligase that catalyzes the formation of phosphodiester linkages between 5'-phosphoryl and 3'-hydroxyl groups in double-stranded DNA using NAD as a coenzyme and as the energy source for the reaction. It is essential for DNA replication and repair of damaged DNA.</text>
</comment>
<dbReference type="CDD" id="cd17748">
    <property type="entry name" value="BRCT_DNA_ligase_like"/>
    <property type="match status" value="1"/>
</dbReference>
<dbReference type="Gene3D" id="1.10.287.610">
    <property type="entry name" value="Helix hairpin bin"/>
    <property type="match status" value="1"/>
</dbReference>
<comment type="caution">
    <text evidence="16">The sequence shown here is derived from an EMBL/GenBank/DDBJ whole genome shotgun (WGS) entry which is preliminary data.</text>
</comment>
<keyword evidence="3 12" id="KW-0235">DNA replication</keyword>
<dbReference type="InterPro" id="IPR003583">
    <property type="entry name" value="Hlx-hairpin-Hlx_DNA-bd_motif"/>
</dbReference>
<gene>
    <name evidence="12 16" type="primary">ligA</name>
    <name evidence="16" type="ORF">ACFPK2_03135</name>
</gene>
<accession>A0ABW0EZK5</accession>
<dbReference type="InterPro" id="IPR018239">
    <property type="entry name" value="DNA_ligase_AS"/>
</dbReference>
<dbReference type="InterPro" id="IPR012340">
    <property type="entry name" value="NA-bd_OB-fold"/>
</dbReference>
<name>A0ABW0EZK5_9HYPH</name>
<comment type="similarity">
    <text evidence="12">Belongs to the NAD-dependent DNA ligase family. LigA subfamily.</text>
</comment>
<dbReference type="PANTHER" id="PTHR23389">
    <property type="entry name" value="CHROMOSOME TRANSMISSION FIDELITY FACTOR 18"/>
    <property type="match status" value="1"/>
</dbReference>
<dbReference type="SMART" id="SM00278">
    <property type="entry name" value="HhH1"/>
    <property type="match status" value="3"/>
</dbReference>
<evidence type="ECO:0000256" key="5">
    <source>
        <dbReference type="ARBA" id="ARBA00022763"/>
    </source>
</evidence>
<keyword evidence="4 12" id="KW-0479">Metal-binding</keyword>
<evidence type="ECO:0000259" key="15">
    <source>
        <dbReference type="PROSITE" id="PS50172"/>
    </source>
</evidence>
<dbReference type="Gene3D" id="1.10.150.20">
    <property type="entry name" value="5' to 3' exonuclease, C-terminal subdomain"/>
    <property type="match status" value="2"/>
</dbReference>
<feature type="binding site" evidence="12">
    <location>
        <position position="442"/>
    </location>
    <ligand>
        <name>Zn(2+)</name>
        <dbReference type="ChEBI" id="CHEBI:29105"/>
    </ligand>
</feature>
<feature type="binding site" evidence="12">
    <location>
        <position position="310"/>
    </location>
    <ligand>
        <name>NAD(+)</name>
        <dbReference type="ChEBI" id="CHEBI:57540"/>
    </ligand>
</feature>
<dbReference type="SUPFAM" id="SSF47781">
    <property type="entry name" value="RuvA domain 2-like"/>
    <property type="match status" value="1"/>
</dbReference>
<keyword evidence="6 12" id="KW-0862">Zinc</keyword>
<dbReference type="InterPro" id="IPR010994">
    <property type="entry name" value="RuvA_2-like"/>
</dbReference>
<dbReference type="RefSeq" id="WP_158443251.1">
    <property type="nucleotide sequence ID" value="NZ_JAOAOS010000001.1"/>
</dbReference>
<evidence type="ECO:0000256" key="6">
    <source>
        <dbReference type="ARBA" id="ARBA00022833"/>
    </source>
</evidence>
<keyword evidence="7 12" id="KW-0460">Magnesium</keyword>
<evidence type="ECO:0000256" key="11">
    <source>
        <dbReference type="ARBA" id="ARBA00034005"/>
    </source>
</evidence>
<dbReference type="Pfam" id="PF03120">
    <property type="entry name" value="OB_DNA_ligase"/>
    <property type="match status" value="1"/>
</dbReference>
<dbReference type="InterPro" id="IPR013840">
    <property type="entry name" value="DNAligase_N"/>
</dbReference>
<dbReference type="PROSITE" id="PS50172">
    <property type="entry name" value="BRCT"/>
    <property type="match status" value="1"/>
</dbReference>
<evidence type="ECO:0000256" key="4">
    <source>
        <dbReference type="ARBA" id="ARBA00022723"/>
    </source>
</evidence>
<dbReference type="EC" id="6.5.1.2" evidence="12 13"/>
<dbReference type="Proteomes" id="UP001595976">
    <property type="component" value="Unassembled WGS sequence"/>
</dbReference>
<dbReference type="InterPro" id="IPR001679">
    <property type="entry name" value="DNA_ligase"/>
</dbReference>
<feature type="binding site" evidence="12">
    <location>
        <position position="157"/>
    </location>
    <ligand>
        <name>NAD(+)</name>
        <dbReference type="ChEBI" id="CHEBI:57540"/>
    </ligand>
</feature>
<feature type="domain" description="BRCT" evidence="15">
    <location>
        <begin position="644"/>
        <end position="717"/>
    </location>
</feature>